<keyword evidence="3" id="KW-0813">Transport</keyword>
<feature type="transmembrane region" description="Helical" evidence="7">
    <location>
        <begin position="564"/>
        <end position="587"/>
    </location>
</feature>
<protein>
    <recommendedName>
        <fullName evidence="8">Sodium/calcium exchanger membrane region domain-containing protein</fullName>
    </recommendedName>
</protein>
<feature type="domain" description="Sodium/calcium exchanger membrane region" evidence="8">
    <location>
        <begin position="660"/>
        <end position="783"/>
    </location>
</feature>
<dbReference type="InterPro" id="IPR044880">
    <property type="entry name" value="NCX_ion-bd_dom_sf"/>
</dbReference>
<feature type="transmembrane region" description="Helical" evidence="7">
    <location>
        <begin position="408"/>
        <end position="427"/>
    </location>
</feature>
<evidence type="ECO:0000256" key="6">
    <source>
        <dbReference type="ARBA" id="ARBA00023136"/>
    </source>
</evidence>
<proteinExistence type="inferred from homology"/>
<feature type="domain" description="Sodium/calcium exchanger membrane region" evidence="8">
    <location>
        <begin position="309"/>
        <end position="450"/>
    </location>
</feature>
<feature type="transmembrane region" description="Helical" evidence="7">
    <location>
        <begin position="759"/>
        <end position="783"/>
    </location>
</feature>
<dbReference type="EMBL" id="QEAN01000089">
    <property type="protein sequence ID" value="TPX49051.1"/>
    <property type="molecule type" value="Genomic_DNA"/>
</dbReference>
<evidence type="ECO:0000256" key="1">
    <source>
        <dbReference type="ARBA" id="ARBA00004141"/>
    </source>
</evidence>
<evidence type="ECO:0000256" key="3">
    <source>
        <dbReference type="ARBA" id="ARBA00022448"/>
    </source>
</evidence>
<comment type="subcellular location">
    <subcellularLocation>
        <location evidence="1">Membrane</location>
        <topology evidence="1">Multi-pass membrane protein</topology>
    </subcellularLocation>
</comment>
<keyword evidence="6 7" id="KW-0472">Membrane</keyword>
<sequence length="897" mass="98459">MKPVEHAVNKKATLEQLDFPFRTCVASAASQTTSRAPMPTILQYWIYLAYMLRLSMSEPGLAGPTTRKSVLSMPLESNHSWLSSKKGINVRLLKSDHNITEVGTTNFVFVKGRSSTAELVIDTTTTTSLAGRSTRVVAFVIDHQWHVKHPSIKHQSITYIVIVEHLMLCIGREESKDSLGGAKNRVKLIYSSKNFPSLLGNLIFYKLTMRKELGAFLIFILLNGLASASSNILQIKSQQQVEDTPSSTRLLKRKHFVDLCVDIWSQPDPCSYIKSDSCAHSISSQLNYAEGFFCAPTPAKVFMLPLYTLWLVYLFIFAGIVSSDFFAPSLSALFNMFTTSTTPSFFVSILLLALGNGSFDLLASTAAMKSNSAAIAFGGLIGSAFIVSILTPGWVALLHPYTVVRRGFVRDCLFTLAGLILIFITLMDNDISVMESWFLIAFYFSYLFVRVGWKVFVGEDHRPVFDAVENDDDIEDGAEPREQSKTRQPLLARVIDAYLPVEPDHLDGRVQAAAEADTPIVHQTQEALAAVLPRSERKSVYGSVLASNIISDPMEQAKYTDRDYLPTTSGVFGMIVTSVLVITRFFMPQFDGTRFSLTLSSAMAGAVFAWGFVDFWHFRLGAFITLFIVIVVAVFFGVVALTIQETQDFNRSPHLFYRALGVVASFSLIYILANEAVGLVVTMALIMNLSKTLVGLSLFAVGLSFGDLIANVTLASHGYPSISTKATLASPMLNLTGGTGLAALYVLIVHHDTTPSGKLALITSPSILAATICLFVLVLIMMFSSDYNCGDHHGVYQARGARAMMHIPKRNLCSFGFWISSLVLEVTVTPKFPFQQLPYSVVAKLGRKYKSSSTSQRTDLSGPAIAIDSAQVVLAKEFADVNDVTLLTLNPFAASET</sequence>
<keyword evidence="5 7" id="KW-1133">Transmembrane helix</keyword>
<keyword evidence="10" id="KW-1185">Reference proteome</keyword>
<evidence type="ECO:0000256" key="4">
    <source>
        <dbReference type="ARBA" id="ARBA00022692"/>
    </source>
</evidence>
<dbReference type="PANTHER" id="PTHR12266:SF0">
    <property type="entry name" value="MITOCHONDRIAL SODIUM_CALCIUM EXCHANGER PROTEIN"/>
    <property type="match status" value="1"/>
</dbReference>
<dbReference type="Gene3D" id="1.20.1420.30">
    <property type="entry name" value="NCX, central ion-binding region"/>
    <property type="match status" value="2"/>
</dbReference>
<keyword evidence="4 7" id="KW-0812">Transmembrane</keyword>
<dbReference type="InterPro" id="IPR004837">
    <property type="entry name" value="NaCa_Exmemb"/>
</dbReference>
<dbReference type="GO" id="GO:0008324">
    <property type="term" value="F:monoatomic cation transmembrane transporter activity"/>
    <property type="evidence" value="ECO:0007669"/>
    <property type="project" value="TreeGrafter"/>
</dbReference>
<feature type="transmembrane region" description="Helical" evidence="7">
    <location>
        <begin position="374"/>
        <end position="396"/>
    </location>
</feature>
<feature type="transmembrane region" description="Helical" evidence="7">
    <location>
        <begin position="726"/>
        <end position="747"/>
    </location>
</feature>
<dbReference type="Pfam" id="PF01699">
    <property type="entry name" value="Na_Ca_ex"/>
    <property type="match status" value="2"/>
</dbReference>
<gene>
    <name evidence="9" type="ORF">SeMB42_g02747</name>
</gene>
<evidence type="ECO:0000313" key="9">
    <source>
        <dbReference type="EMBL" id="TPX49051.1"/>
    </source>
</evidence>
<dbReference type="Proteomes" id="UP000317494">
    <property type="component" value="Unassembled WGS sequence"/>
</dbReference>
<feature type="transmembrane region" description="Helical" evidence="7">
    <location>
        <begin position="620"/>
        <end position="643"/>
    </location>
</feature>
<feature type="transmembrane region" description="Helical" evidence="7">
    <location>
        <begin position="655"/>
        <end position="681"/>
    </location>
</feature>
<evidence type="ECO:0000256" key="7">
    <source>
        <dbReference type="SAM" id="Phobius"/>
    </source>
</evidence>
<evidence type="ECO:0000259" key="8">
    <source>
        <dbReference type="Pfam" id="PF01699"/>
    </source>
</evidence>
<dbReference type="STRING" id="286115.A0A507DCD1"/>
<dbReference type="InterPro" id="IPR051359">
    <property type="entry name" value="CaCA_antiporter"/>
</dbReference>
<feature type="transmembrane region" description="Helical" evidence="7">
    <location>
        <begin position="333"/>
        <end position="354"/>
    </location>
</feature>
<evidence type="ECO:0000313" key="10">
    <source>
        <dbReference type="Proteomes" id="UP000317494"/>
    </source>
</evidence>
<name>A0A507DCD1_9FUNG</name>
<dbReference type="VEuPathDB" id="FungiDB:SeMB42_g02747"/>
<evidence type="ECO:0000256" key="2">
    <source>
        <dbReference type="ARBA" id="ARBA00008170"/>
    </source>
</evidence>
<dbReference type="PANTHER" id="PTHR12266">
    <property type="entry name" value="NA+/CA2+ K+ INDEPENDENT EXCHANGER"/>
    <property type="match status" value="1"/>
</dbReference>
<feature type="transmembrane region" description="Helical" evidence="7">
    <location>
        <begin position="693"/>
        <end position="714"/>
    </location>
</feature>
<feature type="transmembrane region" description="Helical" evidence="7">
    <location>
        <begin position="302"/>
        <end position="321"/>
    </location>
</feature>
<organism evidence="9 10">
    <name type="scientific">Synchytrium endobioticum</name>
    <dbReference type="NCBI Taxonomy" id="286115"/>
    <lineage>
        <taxon>Eukaryota</taxon>
        <taxon>Fungi</taxon>
        <taxon>Fungi incertae sedis</taxon>
        <taxon>Chytridiomycota</taxon>
        <taxon>Chytridiomycota incertae sedis</taxon>
        <taxon>Chytridiomycetes</taxon>
        <taxon>Synchytriales</taxon>
        <taxon>Synchytriaceae</taxon>
        <taxon>Synchytrium</taxon>
    </lineage>
</organism>
<feature type="transmembrane region" description="Helical" evidence="7">
    <location>
        <begin position="433"/>
        <end position="453"/>
    </location>
</feature>
<dbReference type="AlphaFoldDB" id="A0A507DCD1"/>
<dbReference type="GO" id="GO:0006874">
    <property type="term" value="P:intracellular calcium ion homeostasis"/>
    <property type="evidence" value="ECO:0007669"/>
    <property type="project" value="TreeGrafter"/>
</dbReference>
<comment type="similarity">
    <text evidence="2">Belongs to the Ca(2+):cation antiporter (CaCA) (TC 2.A.19) family.</text>
</comment>
<feature type="transmembrane region" description="Helical" evidence="7">
    <location>
        <begin position="213"/>
        <end position="233"/>
    </location>
</feature>
<accession>A0A507DCD1</accession>
<dbReference type="GO" id="GO:0016020">
    <property type="term" value="C:membrane"/>
    <property type="evidence" value="ECO:0007669"/>
    <property type="project" value="UniProtKB-SubCell"/>
</dbReference>
<evidence type="ECO:0000256" key="5">
    <source>
        <dbReference type="ARBA" id="ARBA00022989"/>
    </source>
</evidence>
<comment type="caution">
    <text evidence="9">The sequence shown here is derived from an EMBL/GenBank/DDBJ whole genome shotgun (WGS) entry which is preliminary data.</text>
</comment>
<reference evidence="9 10" key="1">
    <citation type="journal article" date="2019" name="Sci. Rep.">
        <title>Comparative genomics of chytrid fungi reveal insights into the obligate biotrophic and pathogenic lifestyle of Synchytrium endobioticum.</title>
        <authorList>
            <person name="van de Vossenberg B.T.L.H."/>
            <person name="Warris S."/>
            <person name="Nguyen H.D.T."/>
            <person name="van Gent-Pelzer M.P.E."/>
            <person name="Joly D.L."/>
            <person name="van de Geest H.C."/>
            <person name="Bonants P.J.M."/>
            <person name="Smith D.S."/>
            <person name="Levesque C.A."/>
            <person name="van der Lee T.A.J."/>
        </authorList>
    </citation>
    <scope>NUCLEOTIDE SEQUENCE [LARGE SCALE GENOMIC DNA]</scope>
    <source>
        <strain evidence="9 10">MB42</strain>
    </source>
</reference>